<dbReference type="Proteomes" id="UP000823388">
    <property type="component" value="Chromosome 9N"/>
</dbReference>
<name>A0A8T0MJ88_PANVG</name>
<dbReference type="PANTHER" id="PTHR18868">
    <property type="entry name" value="OS07G0665300 PROTEIN-RELATED"/>
    <property type="match status" value="1"/>
</dbReference>
<keyword evidence="2" id="KW-1185">Reference proteome</keyword>
<gene>
    <name evidence="1" type="ORF">PVAP13_9NG107300</name>
</gene>
<dbReference type="AlphaFoldDB" id="A0A8T0MJ88"/>
<sequence>MLTSGKDGDFLARNWKRNKRIDDILRSSNKNKRICKDRGETTEISISGNQSVWSELREEVASNLSKSVVSLAFSNEHEVLFACSGIAVERVEYITKFLTSASLAKALIDKGKDHGNLKVEVRCDGNVFTGFLGEYDLDHNIAVCQCDVIP</sequence>
<dbReference type="EMBL" id="CM029054">
    <property type="protein sequence ID" value="KAG2535319.1"/>
    <property type="molecule type" value="Genomic_DNA"/>
</dbReference>
<comment type="caution">
    <text evidence="1">The sequence shown here is derived from an EMBL/GenBank/DDBJ whole genome shotgun (WGS) entry which is preliminary data.</text>
</comment>
<evidence type="ECO:0000313" key="2">
    <source>
        <dbReference type="Proteomes" id="UP000823388"/>
    </source>
</evidence>
<organism evidence="1 2">
    <name type="scientific">Panicum virgatum</name>
    <name type="common">Blackwell switchgrass</name>
    <dbReference type="NCBI Taxonomy" id="38727"/>
    <lineage>
        <taxon>Eukaryota</taxon>
        <taxon>Viridiplantae</taxon>
        <taxon>Streptophyta</taxon>
        <taxon>Embryophyta</taxon>
        <taxon>Tracheophyta</taxon>
        <taxon>Spermatophyta</taxon>
        <taxon>Magnoliopsida</taxon>
        <taxon>Liliopsida</taxon>
        <taxon>Poales</taxon>
        <taxon>Poaceae</taxon>
        <taxon>PACMAD clade</taxon>
        <taxon>Panicoideae</taxon>
        <taxon>Panicodae</taxon>
        <taxon>Paniceae</taxon>
        <taxon>Panicinae</taxon>
        <taxon>Panicum</taxon>
        <taxon>Panicum sect. Hiantes</taxon>
    </lineage>
</organism>
<proteinExistence type="predicted"/>
<accession>A0A8T0MJ88</accession>
<evidence type="ECO:0000313" key="1">
    <source>
        <dbReference type="EMBL" id="KAG2535319.1"/>
    </source>
</evidence>
<protein>
    <submittedName>
        <fullName evidence="1">Uncharacterized protein</fullName>
    </submittedName>
</protein>
<reference evidence="1" key="1">
    <citation type="submission" date="2020-05" db="EMBL/GenBank/DDBJ databases">
        <title>WGS assembly of Panicum virgatum.</title>
        <authorList>
            <person name="Lovell J.T."/>
            <person name="Jenkins J."/>
            <person name="Shu S."/>
            <person name="Juenger T.E."/>
            <person name="Schmutz J."/>
        </authorList>
    </citation>
    <scope>NUCLEOTIDE SEQUENCE</scope>
    <source>
        <strain evidence="1">AP13</strain>
    </source>
</reference>
<dbReference type="PANTHER" id="PTHR18868:SF49">
    <property type="entry name" value="OS11G0147200 PROTEIN"/>
    <property type="match status" value="1"/>
</dbReference>